<evidence type="ECO:0000256" key="3">
    <source>
        <dbReference type="ARBA" id="ARBA00022771"/>
    </source>
</evidence>
<keyword evidence="4" id="KW-0862">Zinc</keyword>
<organism evidence="7 8">
    <name type="scientific">Trypanosoma cruzi marinkellei</name>
    <dbReference type="NCBI Taxonomy" id="85056"/>
    <lineage>
        <taxon>Eukaryota</taxon>
        <taxon>Discoba</taxon>
        <taxon>Euglenozoa</taxon>
        <taxon>Kinetoplastea</taxon>
        <taxon>Metakinetoplastina</taxon>
        <taxon>Trypanosomatida</taxon>
        <taxon>Trypanosomatidae</taxon>
        <taxon>Trypanosoma</taxon>
        <taxon>Schizotrypanum</taxon>
    </lineage>
</organism>
<gene>
    <name evidence="7" type="ORF">MOQ_004029</name>
</gene>
<proteinExistence type="predicted"/>
<dbReference type="InterPro" id="IPR001876">
    <property type="entry name" value="Znf_RanBP2"/>
</dbReference>
<reference evidence="7 8" key="1">
    <citation type="journal article" date="2012" name="BMC Genomics">
        <title>Comparative genomic analysis of human infective Trypanosoma cruzi lineages with the bat-restricted subspecies T. cruzi marinkellei.</title>
        <authorList>
            <person name="Franzen O."/>
            <person name="Talavera-Lopez C."/>
            <person name="Ochaya S."/>
            <person name="Butler C.E."/>
            <person name="Messenger L.A."/>
            <person name="Lewis M.D."/>
            <person name="Llewellyn M.S."/>
            <person name="Marinkelle C.J."/>
            <person name="Tyler K.M."/>
            <person name="Miles M.A."/>
            <person name="Andersson B."/>
        </authorList>
    </citation>
    <scope>NUCLEOTIDE SEQUENCE [LARGE SCALE GENOMIC DNA]</scope>
    <source>
        <strain evidence="7 8">B7</strain>
    </source>
</reference>
<feature type="domain" description="OTU" evidence="6">
    <location>
        <begin position="403"/>
        <end position="559"/>
    </location>
</feature>
<evidence type="ECO:0000259" key="6">
    <source>
        <dbReference type="PROSITE" id="PS50802"/>
    </source>
</evidence>
<dbReference type="GO" id="GO:0008270">
    <property type="term" value="F:zinc ion binding"/>
    <property type="evidence" value="ECO:0007669"/>
    <property type="project" value="UniProtKB-KW"/>
</dbReference>
<dbReference type="InterPro" id="IPR003323">
    <property type="entry name" value="OTU_dom"/>
</dbReference>
<evidence type="ECO:0000256" key="5">
    <source>
        <dbReference type="SAM" id="MobiDB-lite"/>
    </source>
</evidence>
<keyword evidence="1" id="KW-0879">Wnt signaling pathway</keyword>
<dbReference type="Proteomes" id="UP000007350">
    <property type="component" value="Unassembled WGS sequence"/>
</dbReference>
<dbReference type="PROSITE" id="PS01358">
    <property type="entry name" value="ZF_RANBP2_1"/>
    <property type="match status" value="2"/>
</dbReference>
<dbReference type="InterPro" id="IPR036443">
    <property type="entry name" value="Znf_RanBP2_sf"/>
</dbReference>
<dbReference type="SUPFAM" id="SSF90209">
    <property type="entry name" value="Ran binding protein zinc finger-like"/>
    <property type="match status" value="1"/>
</dbReference>
<dbReference type="Gene3D" id="3.90.70.80">
    <property type="match status" value="1"/>
</dbReference>
<feature type="compositionally biased region" description="Basic and acidic residues" evidence="5">
    <location>
        <begin position="581"/>
        <end position="592"/>
    </location>
</feature>
<feature type="region of interest" description="Disordered" evidence="5">
    <location>
        <begin position="581"/>
        <end position="663"/>
    </location>
</feature>
<dbReference type="OrthoDB" id="244289at2759"/>
<dbReference type="InterPro" id="IPR050704">
    <property type="entry name" value="Peptidase_C85-like"/>
</dbReference>
<dbReference type="SMART" id="SM00547">
    <property type="entry name" value="ZnF_RBZ"/>
    <property type="match status" value="2"/>
</dbReference>
<dbReference type="GO" id="GO:0016579">
    <property type="term" value="P:protein deubiquitination"/>
    <property type="evidence" value="ECO:0007669"/>
    <property type="project" value="TreeGrafter"/>
</dbReference>
<dbReference type="EMBL" id="AHKC01010385">
    <property type="protein sequence ID" value="EKF32124.1"/>
    <property type="molecule type" value="Genomic_DNA"/>
</dbReference>
<dbReference type="PROSITE" id="PS50802">
    <property type="entry name" value="OTU"/>
    <property type="match status" value="1"/>
</dbReference>
<protein>
    <recommendedName>
        <fullName evidence="6">OTU domain-containing protein</fullName>
    </recommendedName>
</protein>
<evidence type="ECO:0000256" key="4">
    <source>
        <dbReference type="ARBA" id="ARBA00022833"/>
    </source>
</evidence>
<name>K2N2H1_TRYCR</name>
<feature type="compositionally biased region" description="Low complexity" evidence="5">
    <location>
        <begin position="595"/>
        <end position="610"/>
    </location>
</feature>
<evidence type="ECO:0000256" key="2">
    <source>
        <dbReference type="ARBA" id="ARBA00022723"/>
    </source>
</evidence>
<dbReference type="GO" id="GO:0004843">
    <property type="term" value="F:cysteine-type deubiquitinase activity"/>
    <property type="evidence" value="ECO:0007669"/>
    <property type="project" value="TreeGrafter"/>
</dbReference>
<comment type="caution">
    <text evidence="7">The sequence shown here is derived from an EMBL/GenBank/DDBJ whole genome shotgun (WGS) entry which is preliminary data.</text>
</comment>
<dbReference type="PANTHER" id="PTHR12419">
    <property type="entry name" value="OTU DOMAIN CONTAINING PROTEIN"/>
    <property type="match status" value="1"/>
</dbReference>
<dbReference type="CDD" id="cd22751">
    <property type="entry name" value="OTU_plant_OTU9-like"/>
    <property type="match status" value="1"/>
</dbReference>
<dbReference type="SUPFAM" id="SSF54001">
    <property type="entry name" value="Cysteine proteinases"/>
    <property type="match status" value="1"/>
</dbReference>
<dbReference type="PANTHER" id="PTHR12419:SF111">
    <property type="entry name" value="OVARIAN TUMOR DOMAIN-CONTAINING DEUBIQUITINATING ENZYME 9"/>
    <property type="match status" value="1"/>
</dbReference>
<keyword evidence="3" id="KW-0863">Zinc-finger</keyword>
<evidence type="ECO:0000313" key="8">
    <source>
        <dbReference type="Proteomes" id="UP000007350"/>
    </source>
</evidence>
<feature type="region of interest" description="Disordered" evidence="5">
    <location>
        <begin position="19"/>
        <end position="90"/>
    </location>
</feature>
<feature type="compositionally biased region" description="Polar residues" evidence="5">
    <location>
        <begin position="73"/>
        <end position="90"/>
    </location>
</feature>
<dbReference type="GO" id="GO:0016055">
    <property type="term" value="P:Wnt signaling pathway"/>
    <property type="evidence" value="ECO:0007669"/>
    <property type="project" value="UniProtKB-KW"/>
</dbReference>
<dbReference type="AlphaFoldDB" id="K2N2H1"/>
<evidence type="ECO:0000313" key="7">
    <source>
        <dbReference type="EMBL" id="EKF32124.1"/>
    </source>
</evidence>
<sequence>MQAIAALVREKIRREAGAGICSNNTARHRHERHEVPPPATSQLSTSSSKSLLLSSRPSPQRVEAAGGKRTSHELPNNTHKSSTGVNDNSDGFDNMTVGPCWLCARPANYHLAEDFILCFSCFRLVMRAYIFPLIDTRERRKSDAAFIAKLWQLSMTQSPSPAVVAPPSLRETEFSLDGTVRGLTYEDTVSVVVPSQANFVMSSSVLRSRTKRGDKDGRSLHSEKAKSLNYSFWTCPQCTFVNTDSERFCEACQFYNVGTVICSFCQSACRFGEKRVSKCEVTKLLHIVWKCNACSAFNTVDGDRCQVCNQPLIWACSRCTVEQESCRTTEGLRICHTCGAYNMPLEVMQSRLAMALQFGETEMQPGVEFGVNDAETIAEQMRQAGIEEAKERLTDRMRQLGVLQVNEQVSDGNCLFRGLANQLFGQPGNHMLLRRLVVDYMRQRAESYSVLFDGETEWNEYLRNMQQSGVWGDELCLNAAARCFHVNIHVITSDASRWHLVFQHDELGTSHSIVCLEKEDVEKEKREEAAAISLLPTQNSICLFLVYMAPVHYNDVMPFRAPQVDDVRQYVVKSLSATLEKESSRRAKRGGEVTRQQQPQQQQQQQQQVLRRQRPREVPPGNVGGGVRPARETQASLPPTRTPPLVPLSPGWNRSAGTGNRAC</sequence>
<keyword evidence="8" id="KW-1185">Reference proteome</keyword>
<keyword evidence="2" id="KW-0479">Metal-binding</keyword>
<feature type="compositionally biased region" description="Low complexity" evidence="5">
    <location>
        <begin position="40"/>
        <end position="61"/>
    </location>
</feature>
<dbReference type="InterPro" id="IPR038765">
    <property type="entry name" value="Papain-like_cys_pep_sf"/>
</dbReference>
<evidence type="ECO:0000256" key="1">
    <source>
        <dbReference type="ARBA" id="ARBA00022687"/>
    </source>
</evidence>
<dbReference type="Pfam" id="PF02338">
    <property type="entry name" value="OTU"/>
    <property type="match status" value="1"/>
</dbReference>
<accession>K2N2H1</accession>